<proteinExistence type="predicted"/>
<dbReference type="RefSeq" id="WP_145665078.1">
    <property type="nucleotide sequence ID" value="NZ_VIWO01000001.1"/>
</dbReference>
<dbReference type="EMBL" id="VIWO01000001">
    <property type="protein sequence ID" value="TWF45693.1"/>
    <property type="molecule type" value="Genomic_DNA"/>
</dbReference>
<dbReference type="InterPro" id="IPR025460">
    <property type="entry name" value="DUF4280"/>
</dbReference>
<dbReference type="Pfam" id="PF14107">
    <property type="entry name" value="DUF4280"/>
    <property type="match status" value="1"/>
</dbReference>
<name>A0A561Q5R7_9BACT</name>
<protein>
    <submittedName>
        <fullName evidence="1">Uncharacterized protein DUF4280</fullName>
    </submittedName>
</protein>
<dbReference type="Proteomes" id="UP000320811">
    <property type="component" value="Unassembled WGS sequence"/>
</dbReference>
<reference evidence="1 2" key="1">
    <citation type="submission" date="2019-06" db="EMBL/GenBank/DDBJ databases">
        <title>Sorghum-associated microbial communities from plants grown in Nebraska, USA.</title>
        <authorList>
            <person name="Schachtman D."/>
        </authorList>
    </citation>
    <scope>NUCLEOTIDE SEQUENCE [LARGE SCALE GENOMIC DNA]</scope>
    <source>
        <strain evidence="1 2">1209</strain>
    </source>
</reference>
<organism evidence="1 2">
    <name type="scientific">Chitinophaga polysaccharea</name>
    <dbReference type="NCBI Taxonomy" id="1293035"/>
    <lineage>
        <taxon>Bacteria</taxon>
        <taxon>Pseudomonadati</taxon>
        <taxon>Bacteroidota</taxon>
        <taxon>Chitinophagia</taxon>
        <taxon>Chitinophagales</taxon>
        <taxon>Chitinophagaceae</taxon>
        <taxon>Chitinophaga</taxon>
    </lineage>
</organism>
<evidence type="ECO:0000313" key="2">
    <source>
        <dbReference type="Proteomes" id="UP000320811"/>
    </source>
</evidence>
<gene>
    <name evidence="1" type="ORF">FHW36_1011624</name>
</gene>
<accession>A0A561Q5R7</accession>
<dbReference type="AlphaFoldDB" id="A0A561Q5R7"/>
<comment type="caution">
    <text evidence="1">The sequence shown here is derived from an EMBL/GenBank/DDBJ whole genome shotgun (WGS) entry which is preliminary data.</text>
</comment>
<evidence type="ECO:0000313" key="1">
    <source>
        <dbReference type="EMBL" id="TWF45693.1"/>
    </source>
</evidence>
<sequence length="112" mass="12278">MAQKITESALLQCDKGTTPAQLKVDSQQFFYVAGKLVATAEDKKGMKNIPAFGMCTITRKNCTPAPIAWQDTSQKDDINDMKLLTEKSSCMCSQGGKITIHQVGHEETHSVE</sequence>
<dbReference type="OrthoDB" id="619618at2"/>
<keyword evidence="2" id="KW-1185">Reference proteome</keyword>